<evidence type="ECO:0000256" key="1">
    <source>
        <dbReference type="ARBA" id="ARBA00022737"/>
    </source>
</evidence>
<name>A0A9D4RUT9_DREPO</name>
<dbReference type="SUPFAM" id="SSF48403">
    <property type="entry name" value="Ankyrin repeat"/>
    <property type="match status" value="1"/>
</dbReference>
<reference evidence="3" key="1">
    <citation type="journal article" date="2019" name="bioRxiv">
        <title>The Genome of the Zebra Mussel, Dreissena polymorpha: A Resource for Invasive Species Research.</title>
        <authorList>
            <person name="McCartney M.A."/>
            <person name="Auch B."/>
            <person name="Kono T."/>
            <person name="Mallez S."/>
            <person name="Zhang Y."/>
            <person name="Obille A."/>
            <person name="Becker A."/>
            <person name="Abrahante J.E."/>
            <person name="Garbe J."/>
            <person name="Badalamenti J.P."/>
            <person name="Herman A."/>
            <person name="Mangelson H."/>
            <person name="Liachko I."/>
            <person name="Sullivan S."/>
            <person name="Sone E.D."/>
            <person name="Koren S."/>
            <person name="Silverstein K.A.T."/>
            <person name="Beckman K.B."/>
            <person name="Gohl D.M."/>
        </authorList>
    </citation>
    <scope>NUCLEOTIDE SEQUENCE</scope>
    <source>
        <strain evidence="3">Duluth1</strain>
        <tissue evidence="3">Whole animal</tissue>
    </source>
</reference>
<dbReference type="InterPro" id="IPR050776">
    <property type="entry name" value="Ank_Repeat/CDKN_Inhibitor"/>
</dbReference>
<protein>
    <submittedName>
        <fullName evidence="3">Uncharacterized protein</fullName>
    </submittedName>
</protein>
<dbReference type="InterPro" id="IPR002110">
    <property type="entry name" value="Ankyrin_rpt"/>
</dbReference>
<dbReference type="PANTHER" id="PTHR24201:SF2">
    <property type="entry name" value="ANKYRIN REPEAT DOMAIN-CONTAINING PROTEIN 42"/>
    <property type="match status" value="1"/>
</dbReference>
<dbReference type="AlphaFoldDB" id="A0A9D4RUT9"/>
<dbReference type="PANTHER" id="PTHR24201">
    <property type="entry name" value="ANK_REP_REGION DOMAIN-CONTAINING PROTEIN"/>
    <property type="match status" value="1"/>
</dbReference>
<dbReference type="InterPro" id="IPR036770">
    <property type="entry name" value="Ankyrin_rpt-contain_sf"/>
</dbReference>
<accession>A0A9D4RUT9</accession>
<proteinExistence type="predicted"/>
<comment type="caution">
    <text evidence="3">The sequence shown here is derived from an EMBL/GenBank/DDBJ whole genome shotgun (WGS) entry which is preliminary data.</text>
</comment>
<dbReference type="GO" id="GO:0005634">
    <property type="term" value="C:nucleus"/>
    <property type="evidence" value="ECO:0007669"/>
    <property type="project" value="TreeGrafter"/>
</dbReference>
<dbReference type="Gene3D" id="1.25.40.20">
    <property type="entry name" value="Ankyrin repeat-containing domain"/>
    <property type="match status" value="1"/>
</dbReference>
<evidence type="ECO:0000313" key="4">
    <source>
        <dbReference type="Proteomes" id="UP000828390"/>
    </source>
</evidence>
<sequence>MILAHYAAAEGHLPCLKFLVSTGISPTHMLGARNDQGETPKDLAQQFYKDAIMEYINGIEWERDHPEAESESIGPVFTNPLLDLRLDLQPKKLHAAFELFEHPLFQQK</sequence>
<dbReference type="EMBL" id="JAIWYP010000001">
    <property type="protein sequence ID" value="KAH3879583.1"/>
    <property type="molecule type" value="Genomic_DNA"/>
</dbReference>
<dbReference type="Pfam" id="PF13637">
    <property type="entry name" value="Ank_4"/>
    <property type="match status" value="1"/>
</dbReference>
<organism evidence="3 4">
    <name type="scientific">Dreissena polymorpha</name>
    <name type="common">Zebra mussel</name>
    <name type="synonym">Mytilus polymorpha</name>
    <dbReference type="NCBI Taxonomy" id="45954"/>
    <lineage>
        <taxon>Eukaryota</taxon>
        <taxon>Metazoa</taxon>
        <taxon>Spiralia</taxon>
        <taxon>Lophotrochozoa</taxon>
        <taxon>Mollusca</taxon>
        <taxon>Bivalvia</taxon>
        <taxon>Autobranchia</taxon>
        <taxon>Heteroconchia</taxon>
        <taxon>Euheterodonta</taxon>
        <taxon>Imparidentia</taxon>
        <taxon>Neoheterodontei</taxon>
        <taxon>Myida</taxon>
        <taxon>Dreissenoidea</taxon>
        <taxon>Dreissenidae</taxon>
        <taxon>Dreissena</taxon>
    </lineage>
</organism>
<evidence type="ECO:0000256" key="2">
    <source>
        <dbReference type="ARBA" id="ARBA00023043"/>
    </source>
</evidence>
<dbReference type="Proteomes" id="UP000828390">
    <property type="component" value="Unassembled WGS sequence"/>
</dbReference>
<keyword evidence="2" id="KW-0040">ANK repeat</keyword>
<gene>
    <name evidence="3" type="ORF">DPMN_003488</name>
</gene>
<evidence type="ECO:0000313" key="3">
    <source>
        <dbReference type="EMBL" id="KAH3879583.1"/>
    </source>
</evidence>
<keyword evidence="1" id="KW-0677">Repeat</keyword>
<reference evidence="3" key="2">
    <citation type="submission" date="2020-11" db="EMBL/GenBank/DDBJ databases">
        <authorList>
            <person name="McCartney M.A."/>
            <person name="Auch B."/>
            <person name="Kono T."/>
            <person name="Mallez S."/>
            <person name="Becker A."/>
            <person name="Gohl D.M."/>
            <person name="Silverstein K.A.T."/>
            <person name="Koren S."/>
            <person name="Bechman K.B."/>
            <person name="Herman A."/>
            <person name="Abrahante J.E."/>
            <person name="Garbe J."/>
        </authorList>
    </citation>
    <scope>NUCLEOTIDE SEQUENCE</scope>
    <source>
        <strain evidence="3">Duluth1</strain>
        <tissue evidence="3">Whole animal</tissue>
    </source>
</reference>
<keyword evidence="4" id="KW-1185">Reference proteome</keyword>